<dbReference type="AlphaFoldDB" id="A0A370P6L1"/>
<evidence type="ECO:0000256" key="1">
    <source>
        <dbReference type="ARBA" id="ARBA00012513"/>
    </source>
</evidence>
<dbReference type="Gene3D" id="1.10.510.10">
    <property type="entry name" value="Transferase(Phosphotransferase) domain 1"/>
    <property type="match status" value="1"/>
</dbReference>
<dbReference type="EMBL" id="KZ851870">
    <property type="protein sequence ID" value="RDK37490.1"/>
    <property type="molecule type" value="Genomic_DNA"/>
</dbReference>
<dbReference type="GO" id="GO:0005524">
    <property type="term" value="F:ATP binding"/>
    <property type="evidence" value="ECO:0007669"/>
    <property type="project" value="InterPro"/>
</dbReference>
<sequence length="318" mass="36989">MKQLDIIVANRFQIVNFISSGAYGDIYEATDLESKTKERVALKMERTKFPDSLTRESVFYAKLQKGKTTGMLKLHFPTDICDDYRVMGIDLLGPSLWDLKHFCGGKFSLKTVLLIVEQALFRLKSLHDQGIIHRDLKPDNFLMGRGRQGNIIYLVDMGLAQERVEAPGNPMDYEGHQALSFVGTNDYAPRAAHRLHYQTYRDDMESFGYVLIDLLKDVLPWGHMTTSVGGVTPQDRMGRMKEQISLDNLCKDLPEVFKHYFEHVRSLRYNQRPDYTKLRQMFLSEFKRQGFHHDFVFDWTQRRFDQAAEESYVSFSSE</sequence>
<accession>A0A370P6L1</accession>
<keyword evidence="3" id="KW-0418">Kinase</keyword>
<proteinExistence type="predicted"/>
<protein>
    <recommendedName>
        <fullName evidence="1">non-specific serine/threonine protein kinase</fullName>
        <ecNumber evidence="1">2.7.11.1</ecNumber>
    </recommendedName>
</protein>
<feature type="domain" description="Protein kinase" evidence="2">
    <location>
        <begin position="12"/>
        <end position="296"/>
    </location>
</feature>
<dbReference type="Proteomes" id="UP000254937">
    <property type="component" value="Unassembled WGS sequence"/>
</dbReference>
<name>A0A370P6L1_ASPPH</name>
<dbReference type="SUPFAM" id="SSF56112">
    <property type="entry name" value="Protein kinase-like (PK-like)"/>
    <property type="match status" value="1"/>
</dbReference>
<reference evidence="3 4" key="1">
    <citation type="submission" date="2018-07" db="EMBL/GenBank/DDBJ databases">
        <title>Section-level genome sequencing of Aspergillus section Nigri to investigate inter- and intra-species variation.</title>
        <authorList>
            <consortium name="DOE Joint Genome Institute"/>
            <person name="Vesth T.C."/>
            <person name="Nybo J.L."/>
            <person name="Theobald S."/>
            <person name="Frisvad J.C."/>
            <person name="Larsen T.O."/>
            <person name="Nielsen K.F."/>
            <person name="Hoof J.B."/>
            <person name="Brandl J."/>
            <person name="Salamov A."/>
            <person name="Riley R."/>
            <person name="Gladden J.M."/>
            <person name="Phatale P."/>
            <person name="Nielsen M.T."/>
            <person name="Lyhne E.K."/>
            <person name="Kogle M.E."/>
            <person name="Strasser K."/>
            <person name="McDonnell E."/>
            <person name="Barry K."/>
            <person name="Clum A."/>
            <person name="Chen C."/>
            <person name="Nolan M."/>
            <person name="Sandor L."/>
            <person name="Kuo A."/>
            <person name="Lipzen A."/>
            <person name="Hainaut M."/>
            <person name="Drula E."/>
            <person name="Tsang A."/>
            <person name="Magnuson J.K."/>
            <person name="Henrissat B."/>
            <person name="Wiebenga A."/>
            <person name="Simmons B.A."/>
            <person name="Makela M.R."/>
            <person name="De vries R.P."/>
            <person name="Grigoriev I.V."/>
            <person name="Mortensen U.H."/>
            <person name="Baker S.E."/>
            <person name="Andersen M.R."/>
        </authorList>
    </citation>
    <scope>NUCLEOTIDE SEQUENCE [LARGE SCALE GENOMIC DNA]</scope>
    <source>
        <strain evidence="3 4">ATCC 13157</strain>
    </source>
</reference>
<keyword evidence="3" id="KW-0808">Transferase</keyword>
<dbReference type="InterPro" id="IPR050235">
    <property type="entry name" value="CK1_Ser-Thr_kinase"/>
</dbReference>
<dbReference type="InterPro" id="IPR000719">
    <property type="entry name" value="Prot_kinase_dom"/>
</dbReference>
<organism evidence="3 4">
    <name type="scientific">Aspergillus phoenicis ATCC 13157</name>
    <dbReference type="NCBI Taxonomy" id="1353007"/>
    <lineage>
        <taxon>Eukaryota</taxon>
        <taxon>Fungi</taxon>
        <taxon>Dikarya</taxon>
        <taxon>Ascomycota</taxon>
        <taxon>Pezizomycotina</taxon>
        <taxon>Eurotiomycetes</taxon>
        <taxon>Eurotiomycetidae</taxon>
        <taxon>Eurotiales</taxon>
        <taxon>Aspergillaceae</taxon>
        <taxon>Aspergillus</taxon>
    </lineage>
</organism>
<dbReference type="SMART" id="SM00220">
    <property type="entry name" value="S_TKc"/>
    <property type="match status" value="1"/>
</dbReference>
<dbReference type="PANTHER" id="PTHR11909">
    <property type="entry name" value="CASEIN KINASE-RELATED"/>
    <property type="match status" value="1"/>
</dbReference>
<evidence type="ECO:0000313" key="4">
    <source>
        <dbReference type="Proteomes" id="UP000254937"/>
    </source>
</evidence>
<dbReference type="GO" id="GO:0004674">
    <property type="term" value="F:protein serine/threonine kinase activity"/>
    <property type="evidence" value="ECO:0007669"/>
    <property type="project" value="UniProtKB-EC"/>
</dbReference>
<dbReference type="Pfam" id="PF00069">
    <property type="entry name" value="Pkinase"/>
    <property type="match status" value="1"/>
</dbReference>
<evidence type="ECO:0000259" key="2">
    <source>
        <dbReference type="PROSITE" id="PS50011"/>
    </source>
</evidence>
<dbReference type="EC" id="2.7.11.1" evidence="1"/>
<evidence type="ECO:0000313" key="3">
    <source>
        <dbReference type="EMBL" id="RDK37490.1"/>
    </source>
</evidence>
<dbReference type="InterPro" id="IPR011009">
    <property type="entry name" value="Kinase-like_dom_sf"/>
</dbReference>
<keyword evidence="4" id="KW-1185">Reference proteome</keyword>
<gene>
    <name evidence="3" type="ORF">M752DRAFT_308827</name>
</gene>
<dbReference type="PROSITE" id="PS50011">
    <property type="entry name" value="PROTEIN_KINASE_DOM"/>
    <property type="match status" value="1"/>
</dbReference>
<dbReference type="PROSITE" id="PS00108">
    <property type="entry name" value="PROTEIN_KINASE_ST"/>
    <property type="match status" value="1"/>
</dbReference>
<dbReference type="InterPro" id="IPR008271">
    <property type="entry name" value="Ser/Thr_kinase_AS"/>
</dbReference>